<keyword evidence="3" id="KW-1003">Cell membrane</keyword>
<evidence type="ECO:0000256" key="5">
    <source>
        <dbReference type="ARBA" id="ARBA00022989"/>
    </source>
</evidence>
<organism evidence="10 11">
    <name type="scientific">Bacillus aquiflavi</name>
    <dbReference type="NCBI Taxonomy" id="2672567"/>
    <lineage>
        <taxon>Bacteria</taxon>
        <taxon>Bacillati</taxon>
        <taxon>Bacillota</taxon>
        <taxon>Bacilli</taxon>
        <taxon>Bacillales</taxon>
        <taxon>Bacillaceae</taxon>
        <taxon>Bacillus</taxon>
    </lineage>
</organism>
<dbReference type="GO" id="GO:0005886">
    <property type="term" value="C:plasma membrane"/>
    <property type="evidence" value="ECO:0007669"/>
    <property type="project" value="UniProtKB-SubCell"/>
</dbReference>
<keyword evidence="11" id="KW-1185">Reference proteome</keyword>
<evidence type="ECO:0000313" key="12">
    <source>
        <dbReference type="Proteomes" id="UP000570010"/>
    </source>
</evidence>
<dbReference type="PROSITE" id="PS50850">
    <property type="entry name" value="MFS"/>
    <property type="match status" value="1"/>
</dbReference>
<feature type="transmembrane region" description="Helical" evidence="7">
    <location>
        <begin position="20"/>
        <end position="37"/>
    </location>
</feature>
<evidence type="ECO:0000256" key="3">
    <source>
        <dbReference type="ARBA" id="ARBA00022475"/>
    </source>
</evidence>
<evidence type="ECO:0000313" key="9">
    <source>
        <dbReference type="EMBL" id="MBA4538168.1"/>
    </source>
</evidence>
<keyword evidence="5 7" id="KW-1133">Transmembrane helix</keyword>
<keyword evidence="6 7" id="KW-0472">Membrane</keyword>
<feature type="transmembrane region" description="Helical" evidence="7">
    <location>
        <begin position="324"/>
        <end position="343"/>
    </location>
</feature>
<feature type="transmembrane region" description="Helical" evidence="7">
    <location>
        <begin position="381"/>
        <end position="402"/>
    </location>
</feature>
<sequence>MSESTGNQKLHIGSLFQNQVIRTILLSVLFLQIGIWVRNYSILLYVVEKTNENPVAVSLISVAEFSPIFLFSFIGGAFADRWRPKRTMIWCDVLSAISVFVVLLTLIFAGWKVIFFATLVSSILSQFSQPSGMKLFKLHVPTELVQMGMSMYQTVFALFMILGPVLGTFVYHRFGILVAIAIMGIAFLCSAAVLLMLPPDPATVEEKPKTTLIQEIKEGFRYVKNSRILSLLGGCFFAAGLAIGLTQPLGVFLITERLGLPKEDLQWLMAAFGVGMILGGGITVGMSRKVQPQILLAIGLTASAIGTIGMGLSTIFWLTLTAQFLSGLFMPCIHIGINTMILQNTEETFIGRVNGILNPLFMGAMVITMSASGWLKTHFSMIYLYETSALLLVVGIVILLPLMKKEAVSKGLNKGL</sequence>
<feature type="transmembrane region" description="Helical" evidence="7">
    <location>
        <begin position="294"/>
        <end position="318"/>
    </location>
</feature>
<feature type="transmembrane region" description="Helical" evidence="7">
    <location>
        <begin position="57"/>
        <end position="77"/>
    </location>
</feature>
<dbReference type="RefSeq" id="WP_163242894.1">
    <property type="nucleotide sequence ID" value="NZ_CP082780.1"/>
</dbReference>
<feature type="domain" description="Major facilitator superfamily (MFS) profile" evidence="8">
    <location>
        <begin position="228"/>
        <end position="416"/>
    </location>
</feature>
<dbReference type="EMBL" id="JAAIWN010000036">
    <property type="protein sequence ID" value="NEY82488.1"/>
    <property type="molecule type" value="Genomic_DNA"/>
</dbReference>
<dbReference type="Proteomes" id="UP000570010">
    <property type="component" value="Unassembled WGS sequence"/>
</dbReference>
<feature type="transmembrane region" description="Helical" evidence="7">
    <location>
        <begin position="267"/>
        <end position="287"/>
    </location>
</feature>
<dbReference type="Pfam" id="PF07690">
    <property type="entry name" value="MFS_1"/>
    <property type="match status" value="1"/>
</dbReference>
<dbReference type="InterPro" id="IPR020846">
    <property type="entry name" value="MFS_dom"/>
</dbReference>
<dbReference type="SUPFAM" id="SSF103473">
    <property type="entry name" value="MFS general substrate transporter"/>
    <property type="match status" value="1"/>
</dbReference>
<evidence type="ECO:0000256" key="1">
    <source>
        <dbReference type="ARBA" id="ARBA00004651"/>
    </source>
</evidence>
<feature type="transmembrane region" description="Helical" evidence="7">
    <location>
        <begin position="228"/>
        <end position="255"/>
    </location>
</feature>
<dbReference type="PANTHER" id="PTHR43266:SF8">
    <property type="entry name" value="MACROLIDE-EFFLUX PROTEIN"/>
    <property type="match status" value="1"/>
</dbReference>
<name>A0A6B3VZ12_9BACI</name>
<dbReference type="CDD" id="cd06173">
    <property type="entry name" value="MFS_MefA_like"/>
    <property type="match status" value="1"/>
</dbReference>
<dbReference type="EMBL" id="JACEIO010000036">
    <property type="protein sequence ID" value="MBA4538168.1"/>
    <property type="molecule type" value="Genomic_DNA"/>
</dbReference>
<evidence type="ECO:0000259" key="8">
    <source>
        <dbReference type="PROSITE" id="PS50850"/>
    </source>
</evidence>
<proteinExistence type="predicted"/>
<keyword evidence="2" id="KW-0813">Transport</keyword>
<evidence type="ECO:0000256" key="6">
    <source>
        <dbReference type="ARBA" id="ARBA00023136"/>
    </source>
</evidence>
<evidence type="ECO:0000256" key="4">
    <source>
        <dbReference type="ARBA" id="ARBA00022692"/>
    </source>
</evidence>
<evidence type="ECO:0000256" key="2">
    <source>
        <dbReference type="ARBA" id="ARBA00022448"/>
    </source>
</evidence>
<feature type="transmembrane region" description="Helical" evidence="7">
    <location>
        <begin position="355"/>
        <end position="375"/>
    </location>
</feature>
<accession>A0A6B3VZ12</accession>
<reference evidence="10 11" key="1">
    <citation type="submission" date="2020-02" db="EMBL/GenBank/DDBJ databases">
        <title>Bacillus aquiflavi sp. nov., isolated from yellow water of strong flavor Chinese baijiu in Yibin region of China.</title>
        <authorList>
            <person name="Xie J."/>
        </authorList>
    </citation>
    <scope>NUCLEOTIDE SEQUENCE [LARGE SCALE GENOMIC DNA]</scope>
    <source>
        <strain evidence="10 11">3H-10</strain>
    </source>
</reference>
<feature type="transmembrane region" description="Helical" evidence="7">
    <location>
        <begin position="150"/>
        <end position="170"/>
    </location>
</feature>
<protein>
    <submittedName>
        <fullName evidence="10">MFS transporter</fullName>
    </submittedName>
</protein>
<evidence type="ECO:0000313" key="10">
    <source>
        <dbReference type="EMBL" id="NEY82488.1"/>
    </source>
</evidence>
<dbReference type="InterPro" id="IPR011701">
    <property type="entry name" value="MFS"/>
</dbReference>
<feature type="transmembrane region" description="Helical" evidence="7">
    <location>
        <begin position="176"/>
        <end position="197"/>
    </location>
</feature>
<reference evidence="9 12" key="2">
    <citation type="submission" date="2020-07" db="EMBL/GenBank/DDBJ databases">
        <authorList>
            <person name="Feng H."/>
        </authorList>
    </citation>
    <scope>NUCLEOTIDE SEQUENCE [LARGE SCALE GENOMIC DNA]</scope>
    <source>
        <strain evidence="12">s-12</strain>
        <strain evidence="9">S-12</strain>
    </source>
</reference>
<comment type="caution">
    <text evidence="10">The sequence shown here is derived from an EMBL/GenBank/DDBJ whole genome shotgun (WGS) entry which is preliminary data.</text>
</comment>
<gene>
    <name evidence="10" type="ORF">G4D64_13480</name>
    <name evidence="9" type="ORF">H1Z61_13750</name>
</gene>
<dbReference type="Proteomes" id="UP000472971">
    <property type="component" value="Unassembled WGS sequence"/>
</dbReference>
<evidence type="ECO:0000313" key="11">
    <source>
        <dbReference type="Proteomes" id="UP000472971"/>
    </source>
</evidence>
<evidence type="ECO:0000256" key="7">
    <source>
        <dbReference type="SAM" id="Phobius"/>
    </source>
</evidence>
<dbReference type="Gene3D" id="1.20.1250.20">
    <property type="entry name" value="MFS general substrate transporter like domains"/>
    <property type="match status" value="1"/>
</dbReference>
<dbReference type="InterPro" id="IPR036259">
    <property type="entry name" value="MFS_trans_sf"/>
</dbReference>
<keyword evidence="4 7" id="KW-0812">Transmembrane</keyword>
<dbReference type="AlphaFoldDB" id="A0A6B3VZ12"/>
<comment type="subcellular location">
    <subcellularLocation>
        <location evidence="1">Cell membrane</location>
        <topology evidence="1">Multi-pass membrane protein</topology>
    </subcellularLocation>
</comment>
<dbReference type="GO" id="GO:0022857">
    <property type="term" value="F:transmembrane transporter activity"/>
    <property type="evidence" value="ECO:0007669"/>
    <property type="project" value="InterPro"/>
</dbReference>
<dbReference type="PANTHER" id="PTHR43266">
    <property type="entry name" value="MACROLIDE-EFFLUX PROTEIN"/>
    <property type="match status" value="1"/>
</dbReference>